<dbReference type="PROSITE" id="PS01186">
    <property type="entry name" value="EGF_2"/>
    <property type="match status" value="2"/>
</dbReference>
<feature type="domain" description="CUB" evidence="6">
    <location>
        <begin position="581"/>
        <end position="689"/>
    </location>
</feature>
<dbReference type="CDD" id="cd00041">
    <property type="entry name" value="CUB"/>
    <property type="match status" value="1"/>
</dbReference>
<evidence type="ECO:0000259" key="7">
    <source>
        <dbReference type="PROSITE" id="PS50240"/>
    </source>
</evidence>
<dbReference type="InterPro" id="IPR009003">
    <property type="entry name" value="Peptidase_S1_PA"/>
</dbReference>
<proteinExistence type="predicted"/>
<feature type="transmembrane region" description="Helical" evidence="4">
    <location>
        <begin position="525"/>
        <end position="546"/>
    </location>
</feature>
<feature type="compositionally biased region" description="Basic residues" evidence="3">
    <location>
        <begin position="383"/>
        <end position="398"/>
    </location>
</feature>
<keyword evidence="4" id="KW-0812">Transmembrane</keyword>
<keyword evidence="4" id="KW-1133">Transmembrane helix</keyword>
<comment type="caution">
    <text evidence="2">Lacks conserved residue(s) required for the propagation of feature annotation.</text>
</comment>
<dbReference type="SUPFAM" id="SSF50494">
    <property type="entry name" value="Trypsin-like serine proteases"/>
    <property type="match status" value="1"/>
</dbReference>
<keyword evidence="5" id="KW-0732">Signal</keyword>
<gene>
    <name evidence="8" type="ORF">OKIOD_LOCUS1395</name>
</gene>
<dbReference type="SMART" id="SM00181">
    <property type="entry name" value="EGF"/>
    <property type="match status" value="3"/>
</dbReference>
<dbReference type="Gene3D" id="2.10.25.10">
    <property type="entry name" value="Laminin"/>
    <property type="match status" value="1"/>
</dbReference>
<keyword evidence="1" id="KW-1015">Disulfide bond</keyword>
<dbReference type="Gene3D" id="2.40.10.10">
    <property type="entry name" value="Trypsin-like serine proteases"/>
    <property type="match status" value="1"/>
</dbReference>
<dbReference type="PANTHER" id="PTHR24252:SF7">
    <property type="entry name" value="HYALIN"/>
    <property type="match status" value="1"/>
</dbReference>
<dbReference type="Proteomes" id="UP001158576">
    <property type="component" value="Chromosome PAR"/>
</dbReference>
<evidence type="ECO:0000256" key="4">
    <source>
        <dbReference type="SAM" id="Phobius"/>
    </source>
</evidence>
<dbReference type="Gene3D" id="2.60.120.290">
    <property type="entry name" value="Spermadhesin, CUB domain"/>
    <property type="match status" value="1"/>
</dbReference>
<evidence type="ECO:0000313" key="9">
    <source>
        <dbReference type="Proteomes" id="UP001158576"/>
    </source>
</evidence>
<organism evidence="8 9">
    <name type="scientific">Oikopleura dioica</name>
    <name type="common">Tunicate</name>
    <dbReference type="NCBI Taxonomy" id="34765"/>
    <lineage>
        <taxon>Eukaryota</taxon>
        <taxon>Metazoa</taxon>
        <taxon>Chordata</taxon>
        <taxon>Tunicata</taxon>
        <taxon>Appendicularia</taxon>
        <taxon>Copelata</taxon>
        <taxon>Oikopleuridae</taxon>
        <taxon>Oikopleura</taxon>
    </lineage>
</organism>
<feature type="compositionally biased region" description="Low complexity" evidence="3">
    <location>
        <begin position="366"/>
        <end position="378"/>
    </location>
</feature>
<feature type="signal peptide" evidence="5">
    <location>
        <begin position="1"/>
        <end position="17"/>
    </location>
</feature>
<dbReference type="InterPro" id="IPR043504">
    <property type="entry name" value="Peptidase_S1_PA_chymotrypsin"/>
</dbReference>
<dbReference type="EMBL" id="OU015568">
    <property type="protein sequence ID" value="CAG5081306.1"/>
    <property type="molecule type" value="Genomic_DNA"/>
</dbReference>
<dbReference type="InterPro" id="IPR035914">
    <property type="entry name" value="Sperma_CUB_dom_sf"/>
</dbReference>
<evidence type="ECO:0000256" key="1">
    <source>
        <dbReference type="ARBA" id="ARBA00023157"/>
    </source>
</evidence>
<keyword evidence="4" id="KW-0472">Membrane</keyword>
<evidence type="ECO:0000259" key="6">
    <source>
        <dbReference type="PROSITE" id="PS01180"/>
    </source>
</evidence>
<feature type="domain" description="Peptidase S1" evidence="7">
    <location>
        <begin position="725"/>
        <end position="980"/>
    </location>
</feature>
<reference evidence="8 9" key="1">
    <citation type="submission" date="2021-04" db="EMBL/GenBank/DDBJ databases">
        <authorList>
            <person name="Bliznina A."/>
        </authorList>
    </citation>
    <scope>NUCLEOTIDE SEQUENCE [LARGE SCALE GENOMIC DNA]</scope>
</reference>
<dbReference type="PROSITE" id="PS01180">
    <property type="entry name" value="CUB"/>
    <property type="match status" value="1"/>
</dbReference>
<accession>A0ABN7RRQ5</accession>
<evidence type="ECO:0000256" key="5">
    <source>
        <dbReference type="SAM" id="SignalP"/>
    </source>
</evidence>
<dbReference type="PROSITE" id="PS50240">
    <property type="entry name" value="TRYPSIN_DOM"/>
    <property type="match status" value="1"/>
</dbReference>
<feature type="region of interest" description="Disordered" evidence="3">
    <location>
        <begin position="482"/>
        <end position="519"/>
    </location>
</feature>
<name>A0ABN7RRQ5_OIKDI</name>
<dbReference type="InterPro" id="IPR001254">
    <property type="entry name" value="Trypsin_dom"/>
</dbReference>
<evidence type="ECO:0000313" key="8">
    <source>
        <dbReference type="EMBL" id="CAG5081306.1"/>
    </source>
</evidence>
<dbReference type="SMART" id="SM00020">
    <property type="entry name" value="Tryp_SPc"/>
    <property type="match status" value="1"/>
</dbReference>
<feature type="region of interest" description="Disordered" evidence="3">
    <location>
        <begin position="339"/>
        <end position="464"/>
    </location>
</feature>
<protein>
    <submittedName>
        <fullName evidence="8">Oidioi.mRNA.OKI2018_I69.PAR.g9837.t1.cds</fullName>
    </submittedName>
</protein>
<evidence type="ECO:0000256" key="3">
    <source>
        <dbReference type="SAM" id="MobiDB-lite"/>
    </source>
</evidence>
<dbReference type="SMART" id="SM00042">
    <property type="entry name" value="CUB"/>
    <property type="match status" value="1"/>
</dbReference>
<dbReference type="Pfam" id="PF00089">
    <property type="entry name" value="Trypsin"/>
    <property type="match status" value="1"/>
</dbReference>
<keyword evidence="9" id="KW-1185">Reference proteome</keyword>
<dbReference type="PANTHER" id="PTHR24252">
    <property type="entry name" value="ACROSIN-RELATED"/>
    <property type="match status" value="1"/>
</dbReference>
<feature type="compositionally biased region" description="Low complexity" evidence="3">
    <location>
        <begin position="409"/>
        <end position="420"/>
    </location>
</feature>
<dbReference type="InterPro" id="IPR000859">
    <property type="entry name" value="CUB_dom"/>
</dbReference>
<sequence>MKRFVLTGLLLLQAVSGTKFLFVSECEAFERKLWYNVVAPPWGDCKKRDLSNEPLKPSMFKEGRCDCQNGGQCRMLPNFIDRRKEKRMNGRYVFSFCVCKKHWGGDNCEKQIRHYSERELPDDVKKARAAKQFPNKIRHLLATHCQAYQYQLQKGIKAPTWGNCKENDLSKAPIKVEEFKKGDCRDLKYCSKNGQCASVPNWFDKERALDQKTVFVFCKCDHGFGGDDCSKKMTNTYSEKRVRETEYYILNQCQAHHYPLQFFKDHRPSGCPPFDPSKPANDKRFFRRGACYNIPKCSQNGKCFMEAIREEGITQPTMVFSICKCNDGWYGTECENSFDEKQASKRNTVPPTTPPTEKETKPRDQTTAPTVKKTTPKTYMRPRSSRKRPYFASPKRRPSMSGSNNKPFSSSRRQSSSPRQGNNAQPTEAPTKKQAKPKDQSTAPTVRRGTPKTQYSNPSFDGASLRELGKEGKMQFNVQQNAVAPQSQPDYLQTSPGQPNQALSNHSFMQPPSNPVQESKKNNSVLYSILIFLFLCVCGLLVAVIVMGNQLAAILSGQTTTSSTTTTIETTTTSPYEADICSGANEVTVASSLDIKSSNYPSDYDDDTDCTKVFHASSNGLTFEFIDFYTESSYDFLTFLDMDGNVLETLDGFQTNYGPISFELSSVQVNFYSDFMVTQSGFHIQVNDGFDPAFTPPPPVPPVPIQGGLTCPDPFNPPSITSSRIVGGQDAVQGNWPWIAHLGGCGATILTKKADGTGHCCGYFSSVDIGKHSESDANYFTVPILDYQIHPQYNDYTISHDYCILIVPNLINNASPGAVYEPACLPDSYFGQGKQCNVAGWGTMNFGDFYGSDTLQDVDITLMSQDYCVANSYMEDSFLDESMFCAGTLDNDEYLDLEPGYDFLYMNNNAQSSIVNKLVSIDQNNVDLRFTSDYSISSFSGLQMTVMLGDYDNECDITVSRSLENARKPKSLKKRKTNVQ</sequence>
<dbReference type="PROSITE" id="PS00022">
    <property type="entry name" value="EGF_1"/>
    <property type="match status" value="2"/>
</dbReference>
<feature type="chain" id="PRO_5046615384" evidence="5">
    <location>
        <begin position="18"/>
        <end position="980"/>
    </location>
</feature>
<dbReference type="Pfam" id="PF00431">
    <property type="entry name" value="CUB"/>
    <property type="match status" value="1"/>
</dbReference>
<dbReference type="SUPFAM" id="SSF49854">
    <property type="entry name" value="Spermadhesin, CUB domain"/>
    <property type="match status" value="1"/>
</dbReference>
<evidence type="ECO:0000256" key="2">
    <source>
        <dbReference type="PROSITE-ProRule" id="PRU00059"/>
    </source>
</evidence>
<dbReference type="InterPro" id="IPR000742">
    <property type="entry name" value="EGF"/>
</dbReference>